<feature type="domain" description="Bacterial repeat" evidence="5">
    <location>
        <begin position="2725"/>
        <end position="2783"/>
    </location>
</feature>
<keyword evidence="2" id="KW-0720">Serine protease</keyword>
<dbReference type="GO" id="GO:0006508">
    <property type="term" value="P:proteolysis"/>
    <property type="evidence" value="ECO:0007669"/>
    <property type="project" value="UniProtKB-KW"/>
</dbReference>
<evidence type="ECO:0000259" key="4">
    <source>
        <dbReference type="Pfam" id="PF00082"/>
    </source>
</evidence>
<keyword evidence="2" id="KW-0645">Protease</keyword>
<dbReference type="PATRIC" id="fig|1702214.3.peg.2109"/>
<dbReference type="InterPro" id="IPR000209">
    <property type="entry name" value="Peptidase_S8/S53_dom"/>
</dbReference>
<keyword evidence="8" id="KW-1185">Reference proteome</keyword>
<dbReference type="InterPro" id="IPR045474">
    <property type="entry name" value="GEVED"/>
</dbReference>
<dbReference type="SUPFAM" id="SSF49899">
    <property type="entry name" value="Concanavalin A-like lectins/glucanases"/>
    <property type="match status" value="1"/>
</dbReference>
<evidence type="ECO:0000259" key="6">
    <source>
        <dbReference type="Pfam" id="PF20009"/>
    </source>
</evidence>
<feature type="active site" description="Charge relay system" evidence="2">
    <location>
        <position position="222"/>
    </location>
</feature>
<dbReference type="Pfam" id="PF20009">
    <property type="entry name" value="GEVED"/>
    <property type="match status" value="1"/>
</dbReference>
<dbReference type="InterPro" id="IPR008969">
    <property type="entry name" value="CarboxyPept-like_regulatory"/>
</dbReference>
<dbReference type="InterPro" id="IPR044060">
    <property type="entry name" value="Bacterial_rp_domain"/>
</dbReference>
<evidence type="ECO:0000313" key="7">
    <source>
        <dbReference type="EMBL" id="KQM08209.1"/>
    </source>
</evidence>
<evidence type="ECO:0008006" key="9">
    <source>
        <dbReference type="Google" id="ProtNLM"/>
    </source>
</evidence>
<comment type="similarity">
    <text evidence="1 2">Belongs to the peptidase S8 family.</text>
</comment>
<dbReference type="Pfam" id="PF18998">
    <property type="entry name" value="Flg_new_2"/>
    <property type="match status" value="4"/>
</dbReference>
<comment type="caution">
    <text evidence="7">The sequence shown here is derived from an EMBL/GenBank/DDBJ whole genome shotgun (WGS) entry which is preliminary data.</text>
</comment>
<dbReference type="GO" id="GO:0004252">
    <property type="term" value="F:serine-type endopeptidase activity"/>
    <property type="evidence" value="ECO:0007669"/>
    <property type="project" value="UniProtKB-UniRule"/>
</dbReference>
<proteinExistence type="inferred from homology"/>
<keyword evidence="2" id="KW-0378">Hydrolase</keyword>
<organism evidence="7 8">
    <name type="scientific">Candidatus [Bacteroides] periocalifornicus</name>
    <dbReference type="NCBI Taxonomy" id="1702214"/>
    <lineage>
        <taxon>Bacteria</taxon>
        <taxon>Pseudomonadati</taxon>
        <taxon>Bacteroidota</taxon>
    </lineage>
</organism>
<evidence type="ECO:0000256" key="3">
    <source>
        <dbReference type="SAM" id="MobiDB-lite"/>
    </source>
</evidence>
<dbReference type="SUPFAM" id="SSF52743">
    <property type="entry name" value="Subtilisin-like"/>
    <property type="match status" value="1"/>
</dbReference>
<dbReference type="Proteomes" id="UP000054172">
    <property type="component" value="Unassembled WGS sequence"/>
</dbReference>
<evidence type="ECO:0000256" key="2">
    <source>
        <dbReference type="PROSITE-ProRule" id="PRU01240"/>
    </source>
</evidence>
<dbReference type="GO" id="GO:0005975">
    <property type="term" value="P:carbohydrate metabolic process"/>
    <property type="evidence" value="ECO:0007669"/>
    <property type="project" value="UniProtKB-ARBA"/>
</dbReference>
<feature type="active site" description="Charge relay system" evidence="2">
    <location>
        <position position="246"/>
    </location>
</feature>
<dbReference type="InterPro" id="IPR051048">
    <property type="entry name" value="Peptidase_S8/S53_subtilisin"/>
</dbReference>
<dbReference type="Gene3D" id="2.60.120.380">
    <property type="match status" value="1"/>
</dbReference>
<dbReference type="GO" id="GO:0004553">
    <property type="term" value="F:hydrolase activity, hydrolyzing O-glycosyl compounds"/>
    <property type="evidence" value="ECO:0007669"/>
    <property type="project" value="UniProtKB-ARBA"/>
</dbReference>
<dbReference type="InterPro" id="IPR013320">
    <property type="entry name" value="ConA-like_dom_sf"/>
</dbReference>
<reference evidence="7" key="1">
    <citation type="submission" date="2015-08" db="EMBL/GenBank/DDBJ databases">
        <title>Candidatus Bacteriodes Periocalifornicus.</title>
        <authorList>
            <person name="McLean J.S."/>
            <person name="Kelley S."/>
        </authorList>
    </citation>
    <scope>NUCLEOTIDE SEQUENCE [LARGE SCALE GENOMIC DNA]</scope>
    <source>
        <strain evidence="7">12B</strain>
    </source>
</reference>
<name>A0A0Q4B7J4_9BACT</name>
<feature type="domain" description="GEVED" evidence="6">
    <location>
        <begin position="1435"/>
        <end position="1506"/>
    </location>
</feature>
<dbReference type="Pfam" id="PF00082">
    <property type="entry name" value="Peptidase_S8"/>
    <property type="match status" value="1"/>
</dbReference>
<evidence type="ECO:0000259" key="5">
    <source>
        <dbReference type="Pfam" id="PF18998"/>
    </source>
</evidence>
<sequence>MPEQNEGRGMLGQPHRARTGKQGASNTALGGGALQNVLIQFSELPTPAQVAQLARQGITLGDYVGGYAYWALLQPNASYQASTRGVRIASVVAVKPEWKLAPAIQAADIPPYARVGSGGVRVVVGYAENATAAQVQAAFQQGGATVVWVDDYFRTATVELPLAKAVELASFPWVLAVNLAPAPEELFNGTGRMLGRANLLGMPAALGGRDLSGKGVKIGIWDADVVHHVDFGDRIHSQETESANPHGTHVTGTVLGAGMLDPNVQGMAPKAEAWTYNFGTQRNGLITQQEMVDARREFGITLTQNSYGRSIRKLCTNLTKFTYSASDRNLDLIMSRIPTLTHIFAAGNDGENCGPELANLWGAEGYGSATNRSKNSIHVGAVDAYGQMSSFSSWGPQDDGRMFPTVCAKGVEVRSTIPGNAYGVMDGSSMACPTVTGHAALLSERYTQLNPGAEIPSALLRGVLANTATDAGRPGPDFQYGYGIMNAERAATAIENGWYAHGQVATDEAKSHTIAIPAGCAGVRIMLVWNDPEAQRAPAFGQRALVNDLNLSLQIGGTTYLPWVCDHTKGNVENAAERKVDSLNNIEQITLTAAELKGLPSLEVLVRGKAVPKGPQSYTLTWYIETDTIRLVSPSGGQPVVPGEKAYVAVENVAPPASIELSYDGGTSWLAVGELNDGRKNTATEVLIPANAPLVADALMRVVDAEGRVAKSARPFTIAPRVELDTVAPVSCGAAGVELKWQRVDAAVHGYEVLLGDPSTGIFTSIGHTASADQVSYTIPVEKFAHIEQPVAAVAVRLPGGSLGKRSLGKLLIKSLPVQIVGEELPFVESFVEYPSRYFTPEVGKNIRWKYVNSVQSFVPPASNLFGFVCYQNAGVEFDTVDYFNSAKNAENMGILRMCELDLTGLQPDERVLFHFIGVPSSKSELRPSGARMRVLAGENGQEVLTSFEGVSEYTSEVGHLVDTYYELKPGVKHRLAIQFSCANDDGVLAIAQLSVERRPVDRLVELSFAKVPANAHIEGDGEFEVNILNRSAEPIENLPVKVYARGKWVSTVVVPAVEPLGTTKISASVDLHTDSVLGEPIPVRFECQADLGHPKTYRAIEHTVISMGPVISMGNSEMVNTILGPMVQDPKLTYTIGKPTLFTDNGGVFANYTQQQESTLKFLPADPNMKVRVRFTRFKSNASGGLLGVITADVPGDLNLKGVAIRYVLGGEEIVEGVPSKTFVSEAADGGITFLFKSDANAETDEGWLAEVDLVAPKNIFALTGLRAVKHENEVKAEARVPVEITVRNLWKQKQSRVIANRLNEKNELVAAEAIDIEPGESTITLAGGVRLKPATPTLIQITLEGDDTDASDNRLSTYAIYDRYCIPSKVPLPETEKVHLSAVSAYGKSLELSDKKTGVMRYNLTDDLKLYKGDGRGTITVSTVGKIPQGWSLAAWVDWNDNGEFEPTEREVRPLAAGVNASAEFAYDIASQTTGIKRVRLQLGKTDELPTDACGALENGDIQDAQLELVEGIYPHRGDLRLRQIYAGRSGKNLKADQKVEVEISNESDLEFTGNIRFRLTVDDAPTPEEVVKIETPIAPFSGMQKVALAGTADLHTAGRHTVKVELYEDPVVQPENNSLTDTLYCTVPEPGGLYALDFRSLAKEDEYVVDYAASEALGQPDVTEWTMDMVFRIDRPKFGALLATAGLEVYTTYHTSGAPDNAITLLIGQSRSIFTPQNSITPGKWHHLTIAFDKITGGYFARSRAHVYIDGVECLSEAEAQSGAPSFETAMGMVTLVGVKFDGEIKLFRAASKRLAPSEIKTFEYVRQADGKLPAPYVAEYSFDEGPKSKLVFSGNDPAEIIVPRWDRIAQKEGGIWKRIDELIASFQFNGQTKLEKTGENTYTITFEEGTELRSVAGSISTTWPNVRLLYGGSPVTSSTRFDFTQDVVIEAQANLFGHAGISQTITLKSRPPASGACELLSLSLDADKNPGLGQSIVAPTGSQTCRLVLAAEAPKPSDPSRAKLTYTISPGAKLFCGQREMANGIAELDLTQPRILTVKAPNGNTKNYEVALAYGQKVEWELANAAYTYGDAPVELGAKASSGLPVSVTSSNPEVATVADGKLFLVGAGQATLAARQDGAGLWDAALGVEASITVAKRPATVRVAPQEVELGPAVELEFEYGNMATEADLWDMPDPLQQECYTLLSANGQAVDPNQPLQLGIYTLKAAAGKVYETPRYVVTPEDGQFSVVQGELWPVTITVTDGSNPLEGIVVALEQEEMVTPASGTLVWYLPQGKRYTFSAAKTGCSTVTTTVDLLTGGNKHATLTLRPATLTLTYGVAAGKGSIVGLNPQQLSPDADGEPVMAVPAEGYYFQGWSDGSTENPHVEKGISQSKEIKATFAHQMFRLHYQAGEGGTIAGNANQEVGYNADGQEVVATPSAGYYFQSWSDGVTEPKRTDKEVKDSVNVTALFAPFATLPDGNDFESRQFDRGWYTVSVGQSYDPWYITNLVQAKVSPIDGYSATCNSDKMGMGAWVESYLYSPIYLLPAGWNSKVLVSADYAFKMIRYDTLKLQYRVNEEEWKDLRALIFLDQQGKRSDTVDRALAGGDQLQFRWMYKTAWSYAAMLDNIAITPIVSTPVTITYKAEPVEGGKIWQLGADGSKTVEIGNQSVPQGERTARVEAEPAPGYRFIRWDNGSTNQQLDSAYAFMDATRTAYFERADQVIVTYQSLPPDGGAIQLDGVATSRQAVTTGQAPKPVTAVPSAGYKFAYWGDNGDTVQTHQMQPISENVTLVVAFEQIVMQAATLTVVDTLGSPIAGATIELAAREYSTTAAGEVAVVLEVGDHPYTVRMAGYAEVRGSLHVLRSIPTSERVVLHEAVRYPFTFTVTADGKPVRGARVEVEGQPQRRTDTEGVLSLKLPVGQYRYTVQARGYKDASGIITVQENGGQESVALSRTQVDPVEGLESLADVQCTPNPFTECLTLTGVGKAERVSLVDATGRVVYEAAAQGEDRLVLQLGYLPSGIYLLVVEAQGQRRSLEVCKQ</sequence>
<dbReference type="PANTHER" id="PTHR43399:SF4">
    <property type="entry name" value="CELL WALL-ASSOCIATED PROTEASE"/>
    <property type="match status" value="1"/>
</dbReference>
<evidence type="ECO:0000313" key="8">
    <source>
        <dbReference type="Proteomes" id="UP000054172"/>
    </source>
</evidence>
<feature type="domain" description="Bacterial repeat" evidence="5">
    <location>
        <begin position="2324"/>
        <end position="2385"/>
    </location>
</feature>
<feature type="active site" description="Charge relay system" evidence="2">
    <location>
        <position position="429"/>
    </location>
</feature>
<dbReference type="InterPro" id="IPR008979">
    <property type="entry name" value="Galactose-bd-like_sf"/>
</dbReference>
<dbReference type="STRING" id="1702214.AL399_08615"/>
<feature type="domain" description="Bacterial repeat" evidence="5">
    <location>
        <begin position="2644"/>
        <end position="2703"/>
    </location>
</feature>
<dbReference type="Gene3D" id="3.40.50.200">
    <property type="entry name" value="Peptidase S8/S53 domain"/>
    <property type="match status" value="1"/>
</dbReference>
<dbReference type="SUPFAM" id="SSF49785">
    <property type="entry name" value="Galactose-binding domain-like"/>
    <property type="match status" value="1"/>
</dbReference>
<dbReference type="InterPro" id="IPR036852">
    <property type="entry name" value="Peptidase_S8/S53_dom_sf"/>
</dbReference>
<feature type="domain" description="Peptidase S8/S53" evidence="4">
    <location>
        <begin position="213"/>
        <end position="483"/>
    </location>
</feature>
<dbReference type="EMBL" id="LIIK01000056">
    <property type="protein sequence ID" value="KQM08209.1"/>
    <property type="molecule type" value="Genomic_DNA"/>
</dbReference>
<evidence type="ECO:0000256" key="1">
    <source>
        <dbReference type="ARBA" id="ARBA00011073"/>
    </source>
</evidence>
<feature type="region of interest" description="Disordered" evidence="3">
    <location>
        <begin position="1"/>
        <end position="26"/>
    </location>
</feature>
<dbReference type="PROSITE" id="PS00137">
    <property type="entry name" value="SUBTILASE_HIS"/>
    <property type="match status" value="1"/>
</dbReference>
<dbReference type="SUPFAM" id="SSF49464">
    <property type="entry name" value="Carboxypeptidase regulatory domain-like"/>
    <property type="match status" value="1"/>
</dbReference>
<feature type="domain" description="Bacterial repeat" evidence="5">
    <location>
        <begin position="2391"/>
        <end position="2456"/>
    </location>
</feature>
<dbReference type="PANTHER" id="PTHR43399">
    <property type="entry name" value="SUBTILISIN-RELATED"/>
    <property type="match status" value="1"/>
</dbReference>
<dbReference type="InterPro" id="IPR022398">
    <property type="entry name" value="Peptidase_S8_His-AS"/>
</dbReference>
<dbReference type="Gene3D" id="2.60.40.1120">
    <property type="entry name" value="Carboxypeptidase-like, regulatory domain"/>
    <property type="match status" value="1"/>
</dbReference>
<gene>
    <name evidence="7" type="ORF">AL399_08615</name>
</gene>
<accession>A0A0Q4B7J4</accession>
<protein>
    <recommendedName>
        <fullName evidence="9">LamG-like jellyroll fold domain-containing protein</fullName>
    </recommendedName>
</protein>
<dbReference type="PROSITE" id="PS51892">
    <property type="entry name" value="SUBTILASE"/>
    <property type="match status" value="1"/>
</dbReference>
<dbReference type="Gene3D" id="2.60.120.200">
    <property type="match status" value="1"/>
</dbReference>